<evidence type="ECO:0000313" key="3">
    <source>
        <dbReference type="EMBL" id="MFC0202804.1"/>
    </source>
</evidence>
<comment type="caution">
    <text evidence="3">The sequence shown here is derived from an EMBL/GenBank/DDBJ whole genome shotgun (WGS) entry which is preliminary data.</text>
</comment>
<feature type="transmembrane region" description="Helical" evidence="1">
    <location>
        <begin position="303"/>
        <end position="325"/>
    </location>
</feature>
<feature type="transmembrane region" description="Helical" evidence="1">
    <location>
        <begin position="78"/>
        <end position="105"/>
    </location>
</feature>
<proteinExistence type="predicted"/>
<feature type="transmembrane region" description="Helical" evidence="1">
    <location>
        <begin position="214"/>
        <end position="232"/>
    </location>
</feature>
<feature type="transmembrane region" description="Helical" evidence="1">
    <location>
        <begin position="183"/>
        <end position="202"/>
    </location>
</feature>
<feature type="transmembrane region" description="Helical" evidence="1">
    <location>
        <begin position="35"/>
        <end position="57"/>
    </location>
</feature>
<sequence>MLLNIQVLRATAALLVVVVHLEALGRPLGLQSEIFDLFAVGVDLFFVISGFIMVHATRRHPLSPGRFLLNRLLRIAPLYWLLTLGVFALALASPGLLGTTAASWPDFLRSLAFVPYQRMDGTMRPMLFVGWSLNLEMAFYALFAATLTLKDRNRGVLAGVLMLAGVVGLGAVMGTALPAELRFLSQPLLLEFAGGMAIGWLYPHLPASAAMARGAAIVGIIALSILVLVARWPLPGGWPVSLPPACLAVLAALVAEKGGLRMHWQPALVLGNASYALYLTHPFVTQAWAIASIRSGLLSPATAPALIVAAIACAIAVGLLVHLAVERPLERLTRQIPATPMWQARLRNTPAAEHAR</sequence>
<feature type="transmembrane region" description="Helical" evidence="1">
    <location>
        <begin position="125"/>
        <end position="149"/>
    </location>
</feature>
<feature type="domain" description="Acyltransferase 3" evidence="2">
    <location>
        <begin position="4"/>
        <end position="317"/>
    </location>
</feature>
<feature type="transmembrane region" description="Helical" evidence="1">
    <location>
        <begin position="267"/>
        <end position="291"/>
    </location>
</feature>
<keyword evidence="3" id="KW-0012">Acyltransferase</keyword>
<dbReference type="InterPro" id="IPR002656">
    <property type="entry name" value="Acyl_transf_3_dom"/>
</dbReference>
<name>A0ABV6CPZ4_9SPHN</name>
<feature type="transmembrane region" description="Helical" evidence="1">
    <location>
        <begin position="238"/>
        <end position="255"/>
    </location>
</feature>
<protein>
    <submittedName>
        <fullName evidence="3">Acyltransferase family protein</fullName>
        <ecNumber evidence="3">2.3.-.-</ecNumber>
    </submittedName>
</protein>
<dbReference type="InterPro" id="IPR050879">
    <property type="entry name" value="Acyltransferase_3"/>
</dbReference>
<dbReference type="PANTHER" id="PTHR23028:SF131">
    <property type="entry name" value="BLR2367 PROTEIN"/>
    <property type="match status" value="1"/>
</dbReference>
<dbReference type="Proteomes" id="UP001589798">
    <property type="component" value="Unassembled WGS sequence"/>
</dbReference>
<keyword evidence="1" id="KW-1133">Transmembrane helix</keyword>
<dbReference type="Pfam" id="PF01757">
    <property type="entry name" value="Acyl_transf_3"/>
    <property type="match status" value="1"/>
</dbReference>
<keyword evidence="1" id="KW-0812">Transmembrane</keyword>
<dbReference type="EMBL" id="JBHLWK010000001">
    <property type="protein sequence ID" value="MFC0202804.1"/>
    <property type="molecule type" value="Genomic_DNA"/>
</dbReference>
<dbReference type="GO" id="GO:0016746">
    <property type="term" value="F:acyltransferase activity"/>
    <property type="evidence" value="ECO:0007669"/>
    <property type="project" value="UniProtKB-KW"/>
</dbReference>
<dbReference type="RefSeq" id="WP_379485671.1">
    <property type="nucleotide sequence ID" value="NZ_JBHLWK010000001.1"/>
</dbReference>
<keyword evidence="3" id="KW-0808">Transferase</keyword>
<accession>A0ABV6CPZ4</accession>
<gene>
    <name evidence="3" type="ORF">ACFFJC_00800</name>
</gene>
<dbReference type="PANTHER" id="PTHR23028">
    <property type="entry name" value="ACETYLTRANSFERASE"/>
    <property type="match status" value="1"/>
</dbReference>
<keyword evidence="1" id="KW-0472">Membrane</keyword>
<evidence type="ECO:0000313" key="4">
    <source>
        <dbReference type="Proteomes" id="UP001589798"/>
    </source>
</evidence>
<organism evidence="3 4">
    <name type="scientific">Novosphingobium soli</name>
    <dbReference type="NCBI Taxonomy" id="574956"/>
    <lineage>
        <taxon>Bacteria</taxon>
        <taxon>Pseudomonadati</taxon>
        <taxon>Pseudomonadota</taxon>
        <taxon>Alphaproteobacteria</taxon>
        <taxon>Sphingomonadales</taxon>
        <taxon>Sphingomonadaceae</taxon>
        <taxon>Novosphingobium</taxon>
    </lineage>
</organism>
<evidence type="ECO:0000256" key="1">
    <source>
        <dbReference type="SAM" id="Phobius"/>
    </source>
</evidence>
<evidence type="ECO:0000259" key="2">
    <source>
        <dbReference type="Pfam" id="PF01757"/>
    </source>
</evidence>
<feature type="transmembrane region" description="Helical" evidence="1">
    <location>
        <begin position="156"/>
        <end position="177"/>
    </location>
</feature>
<reference evidence="3 4" key="1">
    <citation type="submission" date="2024-09" db="EMBL/GenBank/DDBJ databases">
        <authorList>
            <person name="Sun Q."/>
            <person name="Mori K."/>
        </authorList>
    </citation>
    <scope>NUCLEOTIDE SEQUENCE [LARGE SCALE GENOMIC DNA]</scope>
    <source>
        <strain evidence="3 4">CCM 7706</strain>
    </source>
</reference>
<dbReference type="EC" id="2.3.-.-" evidence="3"/>
<keyword evidence="4" id="KW-1185">Reference proteome</keyword>